<feature type="binding site" evidence="15">
    <location>
        <position position="161"/>
    </location>
    <ligand>
        <name>Zn(2+)</name>
        <dbReference type="ChEBI" id="CHEBI:29105"/>
        <label>2</label>
    </ligand>
</feature>
<protein>
    <recommendedName>
        <fullName evidence="5 15">Succinyl-diaminopimelate desuccinylase</fullName>
        <shortName evidence="15">SDAP desuccinylase</shortName>
        <ecNumber evidence="4 15">3.5.1.18</ecNumber>
    </recommendedName>
    <alternativeName>
        <fullName evidence="13 15">N-succinyl-LL-2,6-diaminoheptanedioate amidohydrolase</fullName>
    </alternativeName>
</protein>
<keyword evidence="11 15" id="KW-0457">Lysine biosynthesis</keyword>
<evidence type="ECO:0000313" key="18">
    <source>
        <dbReference type="Proteomes" id="UP000092508"/>
    </source>
</evidence>
<feature type="active site" evidence="15">
    <location>
        <position position="95"/>
    </location>
</feature>
<evidence type="ECO:0000256" key="4">
    <source>
        <dbReference type="ARBA" id="ARBA00011921"/>
    </source>
</evidence>
<proteinExistence type="inferred from homology"/>
<evidence type="ECO:0000256" key="11">
    <source>
        <dbReference type="ARBA" id="ARBA00023154"/>
    </source>
</evidence>
<evidence type="ECO:0000259" key="16">
    <source>
        <dbReference type="Pfam" id="PF07687"/>
    </source>
</evidence>
<dbReference type="CDD" id="cd03891">
    <property type="entry name" value="M20_DapE_proteobac"/>
    <property type="match status" value="1"/>
</dbReference>
<keyword evidence="12 15" id="KW-0170">Cobalt</keyword>
<evidence type="ECO:0000313" key="17">
    <source>
        <dbReference type="EMBL" id="OBX72928.1"/>
    </source>
</evidence>
<dbReference type="InterPro" id="IPR036264">
    <property type="entry name" value="Bact_exopeptidase_dim_dom"/>
</dbReference>
<evidence type="ECO:0000256" key="3">
    <source>
        <dbReference type="ARBA" id="ARBA00011738"/>
    </source>
</evidence>
<dbReference type="PANTHER" id="PTHR43808">
    <property type="entry name" value="ACETYLORNITHINE DEACETYLASE"/>
    <property type="match status" value="1"/>
</dbReference>
<dbReference type="GO" id="GO:0008270">
    <property type="term" value="F:zinc ion binding"/>
    <property type="evidence" value="ECO:0007669"/>
    <property type="project" value="UniProtKB-UniRule"/>
</dbReference>
<dbReference type="GO" id="GO:0009014">
    <property type="term" value="F:succinyl-diaminopimelate desuccinylase activity"/>
    <property type="evidence" value="ECO:0007669"/>
    <property type="project" value="UniProtKB-UniRule"/>
</dbReference>
<evidence type="ECO:0000256" key="6">
    <source>
        <dbReference type="ARBA" id="ARBA00022605"/>
    </source>
</evidence>
<dbReference type="InterPro" id="IPR050072">
    <property type="entry name" value="Peptidase_M20A"/>
</dbReference>
<sequence length="408" mass="43644">MSQSFSPVLELSMQLMREPSVTPYDGACQDILAKRLTALGFDCETLLFGDPQATGRDAQVKNLWAKRHGMPQHDAPQTPNTAEKKPVLCFVGHTDVVPTGDETLWTYPPFEPTLHDGYLYGRGAADMKTAIAAFVVALEHFIGEHPEHQGDIALLITADEEGPSVHGTAEVVQTLRARGERIDYCIVGEPSSSKRVGDVIKHGRRGSLGGYLTVTGKQGHVAYPQLAVNPIHHALPALAELAATRWDNGNADFPPTSLQIANLNAGTGASNVIPQTLTAQFNFRFSTETTADALTASTEAIFAKHFANSEAHYQIDWQLSGQPFLTAHGALLAACQTAIAATTGEHATPSTSGGTSDGRFIAPMGAQVVELGVCNATIHQIDECVNVADLEALVTIYESVLKNLLIKS</sequence>
<dbReference type="HAMAP" id="MF_01690">
    <property type="entry name" value="DapE"/>
    <property type="match status" value="1"/>
</dbReference>
<keyword evidence="9 15" id="KW-0862">Zinc</keyword>
<feature type="binding site" evidence="15">
    <location>
        <position position="126"/>
    </location>
    <ligand>
        <name>Zn(2+)</name>
        <dbReference type="ChEBI" id="CHEBI:29105"/>
        <label>1</label>
    </ligand>
</feature>
<dbReference type="InterPro" id="IPR005941">
    <property type="entry name" value="DapE_proteobac"/>
</dbReference>
<keyword evidence="8 15" id="KW-0378">Hydrolase</keyword>
<evidence type="ECO:0000256" key="2">
    <source>
        <dbReference type="ARBA" id="ARBA00006746"/>
    </source>
</evidence>
<dbReference type="NCBIfam" id="TIGR01246">
    <property type="entry name" value="dapE_proteo"/>
    <property type="match status" value="1"/>
</dbReference>
<comment type="pathway">
    <text evidence="1 15">Amino-acid biosynthesis; L-lysine biosynthesis via DAP pathway; LL-2,6-diaminopimelate from (S)-tetrahydrodipicolinate (succinylase route): step 3/3.</text>
</comment>
<dbReference type="EC" id="3.5.1.18" evidence="4 15"/>
<feature type="domain" description="Peptidase M20 dimerisation" evidence="16">
    <location>
        <begin position="203"/>
        <end position="308"/>
    </location>
</feature>
<feature type="binding site" evidence="15">
    <location>
        <position position="126"/>
    </location>
    <ligand>
        <name>Zn(2+)</name>
        <dbReference type="ChEBI" id="CHEBI:29105"/>
        <label>2</label>
    </ligand>
</feature>
<evidence type="ECO:0000256" key="14">
    <source>
        <dbReference type="ARBA" id="ARBA00051301"/>
    </source>
</evidence>
<dbReference type="NCBIfam" id="NF009557">
    <property type="entry name" value="PRK13009.1"/>
    <property type="match status" value="1"/>
</dbReference>
<organism evidence="17 18">
    <name type="scientific">Faucicola atlantae</name>
    <dbReference type="NCBI Taxonomy" id="34059"/>
    <lineage>
        <taxon>Bacteria</taxon>
        <taxon>Pseudomonadati</taxon>
        <taxon>Pseudomonadota</taxon>
        <taxon>Gammaproteobacteria</taxon>
        <taxon>Moraxellales</taxon>
        <taxon>Moraxellaceae</taxon>
        <taxon>Faucicola</taxon>
    </lineage>
</organism>
<reference evidence="17 18" key="1">
    <citation type="submission" date="2016-06" db="EMBL/GenBank/DDBJ databases">
        <title>Draft genome of Moraxella atlantae CCUG 66109.</title>
        <authorList>
            <person name="Salva-Serra F."/>
            <person name="Engstrom-Jakobsson H."/>
            <person name="Thorell K."/>
            <person name="Gonzales-Siles L."/>
            <person name="Karlsson R."/>
            <person name="Boulund F."/>
            <person name="Engstrand L."/>
            <person name="Kristiansson E."/>
            <person name="Moore E."/>
        </authorList>
    </citation>
    <scope>NUCLEOTIDE SEQUENCE [LARGE SCALE GENOMIC DNA]</scope>
    <source>
        <strain evidence="17 18">CCUG 66109</strain>
    </source>
</reference>
<feature type="active site" description="Proton acceptor" evidence="15">
    <location>
        <position position="160"/>
    </location>
</feature>
<dbReference type="InterPro" id="IPR011650">
    <property type="entry name" value="Peptidase_M20_dimer"/>
</dbReference>
<dbReference type="Proteomes" id="UP000092508">
    <property type="component" value="Unassembled WGS sequence"/>
</dbReference>
<dbReference type="EMBL" id="LZMZ01000054">
    <property type="protein sequence ID" value="OBX72928.1"/>
    <property type="molecule type" value="Genomic_DNA"/>
</dbReference>
<keyword evidence="6 15" id="KW-0028">Amino-acid biosynthesis</keyword>
<evidence type="ECO:0000256" key="1">
    <source>
        <dbReference type="ARBA" id="ARBA00005130"/>
    </source>
</evidence>
<dbReference type="GO" id="GO:0019877">
    <property type="term" value="P:diaminopimelate biosynthetic process"/>
    <property type="evidence" value="ECO:0007669"/>
    <property type="project" value="UniProtKB-UniRule"/>
</dbReference>
<dbReference type="SUPFAM" id="SSF53187">
    <property type="entry name" value="Zn-dependent exopeptidases"/>
    <property type="match status" value="1"/>
</dbReference>
<accession>A0A1B8Q8B1</accession>
<keyword evidence="7 15" id="KW-0479">Metal-binding</keyword>
<feature type="binding site" evidence="15">
    <location>
        <position position="379"/>
    </location>
    <ligand>
        <name>Zn(2+)</name>
        <dbReference type="ChEBI" id="CHEBI:29105"/>
        <label>2</label>
    </ligand>
</feature>
<evidence type="ECO:0000256" key="7">
    <source>
        <dbReference type="ARBA" id="ARBA00022723"/>
    </source>
</evidence>
<dbReference type="GO" id="GO:0009089">
    <property type="term" value="P:lysine biosynthetic process via diaminopimelate"/>
    <property type="evidence" value="ECO:0007669"/>
    <property type="project" value="UniProtKB-UniRule"/>
</dbReference>
<evidence type="ECO:0000256" key="15">
    <source>
        <dbReference type="HAMAP-Rule" id="MF_01690"/>
    </source>
</evidence>
<dbReference type="Gene3D" id="3.40.630.10">
    <property type="entry name" value="Zn peptidases"/>
    <property type="match status" value="2"/>
</dbReference>
<comment type="subunit">
    <text evidence="3 15">Homodimer.</text>
</comment>
<dbReference type="OrthoDB" id="9809784at2"/>
<comment type="similarity">
    <text evidence="2 15">Belongs to the peptidase M20A family. DapE subfamily.</text>
</comment>
<dbReference type="UniPathway" id="UPA00034">
    <property type="reaction ID" value="UER00021"/>
</dbReference>
<keyword evidence="10 15" id="KW-0220">Diaminopimelate biosynthesis</keyword>
<comment type="function">
    <text evidence="15">Catalyzes the hydrolysis of N-succinyl-L,L-diaminopimelic acid (SDAP), forming succinate and LL-2,6-diaminopimelate (DAP), an intermediate involved in the bacterial biosynthesis of lysine and meso-diaminopimelic acid, an essential component of bacterial cell walls.</text>
</comment>
<dbReference type="PANTHER" id="PTHR43808:SF31">
    <property type="entry name" value="N-ACETYL-L-CITRULLINE DEACETYLASE"/>
    <property type="match status" value="1"/>
</dbReference>
<dbReference type="InterPro" id="IPR002933">
    <property type="entry name" value="Peptidase_M20"/>
</dbReference>
<evidence type="ECO:0000256" key="5">
    <source>
        <dbReference type="ARBA" id="ARBA00022391"/>
    </source>
</evidence>
<name>A0A1B8Q8B1_9GAMM</name>
<evidence type="ECO:0000256" key="9">
    <source>
        <dbReference type="ARBA" id="ARBA00022833"/>
    </source>
</evidence>
<dbReference type="GO" id="GO:0008777">
    <property type="term" value="F:acetylornithine deacetylase activity"/>
    <property type="evidence" value="ECO:0007669"/>
    <property type="project" value="TreeGrafter"/>
</dbReference>
<dbReference type="STRING" id="34059.A9308_01420"/>
<feature type="binding site" evidence="15">
    <location>
        <position position="189"/>
    </location>
    <ligand>
        <name>Zn(2+)</name>
        <dbReference type="ChEBI" id="CHEBI:29105"/>
        <label>1</label>
    </ligand>
</feature>
<dbReference type="Pfam" id="PF07687">
    <property type="entry name" value="M20_dimer"/>
    <property type="match status" value="1"/>
</dbReference>
<dbReference type="AlphaFoldDB" id="A0A1B8Q8B1"/>
<evidence type="ECO:0000256" key="8">
    <source>
        <dbReference type="ARBA" id="ARBA00022801"/>
    </source>
</evidence>
<dbReference type="GO" id="GO:0006526">
    <property type="term" value="P:L-arginine biosynthetic process"/>
    <property type="evidence" value="ECO:0007669"/>
    <property type="project" value="TreeGrafter"/>
</dbReference>
<evidence type="ECO:0000256" key="13">
    <source>
        <dbReference type="ARBA" id="ARBA00031891"/>
    </source>
</evidence>
<dbReference type="RefSeq" id="WP_067238985.1">
    <property type="nucleotide sequence ID" value="NZ_LZMZ01000054.1"/>
</dbReference>
<dbReference type="Pfam" id="PF01546">
    <property type="entry name" value="Peptidase_M20"/>
    <property type="match status" value="1"/>
</dbReference>
<feature type="binding site" evidence="15">
    <location>
        <position position="93"/>
    </location>
    <ligand>
        <name>Zn(2+)</name>
        <dbReference type="ChEBI" id="CHEBI:29105"/>
        <label>1</label>
    </ligand>
</feature>
<dbReference type="SUPFAM" id="SSF55031">
    <property type="entry name" value="Bacterial exopeptidase dimerisation domain"/>
    <property type="match status" value="1"/>
</dbReference>
<evidence type="ECO:0000256" key="10">
    <source>
        <dbReference type="ARBA" id="ARBA00022915"/>
    </source>
</evidence>
<gene>
    <name evidence="15" type="primary">dapE</name>
    <name evidence="17" type="ORF">A9308_01420</name>
</gene>
<dbReference type="GO" id="GO:0050897">
    <property type="term" value="F:cobalt ion binding"/>
    <property type="evidence" value="ECO:0007669"/>
    <property type="project" value="UniProtKB-UniRule"/>
</dbReference>
<comment type="catalytic activity">
    <reaction evidence="14 15">
        <text>N-succinyl-(2S,6S)-2,6-diaminopimelate + H2O = (2S,6S)-2,6-diaminopimelate + succinate</text>
        <dbReference type="Rhea" id="RHEA:22608"/>
        <dbReference type="ChEBI" id="CHEBI:15377"/>
        <dbReference type="ChEBI" id="CHEBI:30031"/>
        <dbReference type="ChEBI" id="CHEBI:57609"/>
        <dbReference type="ChEBI" id="CHEBI:58087"/>
        <dbReference type="EC" id="3.5.1.18"/>
    </reaction>
</comment>
<comment type="cofactor">
    <cofactor evidence="15">
        <name>Zn(2+)</name>
        <dbReference type="ChEBI" id="CHEBI:29105"/>
    </cofactor>
    <cofactor evidence="15">
        <name>Co(2+)</name>
        <dbReference type="ChEBI" id="CHEBI:48828"/>
    </cofactor>
    <text evidence="15">Binds 2 Zn(2+) or Co(2+) ions per subunit.</text>
</comment>
<evidence type="ECO:0000256" key="12">
    <source>
        <dbReference type="ARBA" id="ARBA00023285"/>
    </source>
</evidence>
<comment type="caution">
    <text evidence="17">The sequence shown here is derived from an EMBL/GenBank/DDBJ whole genome shotgun (WGS) entry which is preliminary data.</text>
</comment>